<accession>A0A1H1RQU9</accession>
<dbReference type="Pfam" id="PF03861">
    <property type="entry name" value="ANTAR"/>
    <property type="match status" value="1"/>
</dbReference>
<dbReference type="EMBL" id="LT629749">
    <property type="protein sequence ID" value="SDS37409.1"/>
    <property type="molecule type" value="Genomic_DNA"/>
</dbReference>
<dbReference type="RefSeq" id="WP_091411814.1">
    <property type="nucleotide sequence ID" value="NZ_LT629749.1"/>
</dbReference>
<reference evidence="3 4" key="1">
    <citation type="submission" date="2016-10" db="EMBL/GenBank/DDBJ databases">
        <authorList>
            <person name="de Groot N.N."/>
        </authorList>
    </citation>
    <scope>NUCLEOTIDE SEQUENCE [LARGE SCALE GENOMIC DNA]</scope>
    <source>
        <strain evidence="3 4">DSM 21741</strain>
    </source>
</reference>
<dbReference type="InterPro" id="IPR005561">
    <property type="entry name" value="ANTAR"/>
</dbReference>
<evidence type="ECO:0000313" key="3">
    <source>
        <dbReference type="EMBL" id="SDS37409.1"/>
    </source>
</evidence>
<gene>
    <name evidence="3" type="ORF">SAMN04488543_1608</name>
</gene>
<feature type="compositionally biased region" description="Low complexity" evidence="1">
    <location>
        <begin position="13"/>
        <end position="30"/>
    </location>
</feature>
<proteinExistence type="predicted"/>
<evidence type="ECO:0000313" key="4">
    <source>
        <dbReference type="Proteomes" id="UP000199092"/>
    </source>
</evidence>
<feature type="region of interest" description="Disordered" evidence="1">
    <location>
        <begin position="135"/>
        <end position="162"/>
    </location>
</feature>
<feature type="compositionally biased region" description="Basic and acidic residues" evidence="1">
    <location>
        <begin position="1"/>
        <end position="10"/>
    </location>
</feature>
<evidence type="ECO:0000259" key="2">
    <source>
        <dbReference type="PROSITE" id="PS50921"/>
    </source>
</evidence>
<dbReference type="AlphaFoldDB" id="A0A1H1RQU9"/>
<dbReference type="PROSITE" id="PS50921">
    <property type="entry name" value="ANTAR"/>
    <property type="match status" value="1"/>
</dbReference>
<feature type="domain" description="ANTAR" evidence="2">
    <location>
        <begin position="53"/>
        <end position="114"/>
    </location>
</feature>
<name>A0A1H1RQU9_9ACTN</name>
<evidence type="ECO:0000256" key="1">
    <source>
        <dbReference type="SAM" id="MobiDB-lite"/>
    </source>
</evidence>
<dbReference type="SMART" id="SM01012">
    <property type="entry name" value="ANTAR"/>
    <property type="match status" value="1"/>
</dbReference>
<sequence>MHTSHAELRRGRQAGPAADLPQPAADDGPATRSTSGTADGGPSLAQDDVEDDAAELRRELGALRRVLVTLPAIEQAKGVLIGFYAIDADAAFALLVRWSQHTNIKLHRLASDLVTAANDSSGSPHAALRRFIDRLPGAGRPSPAAPGSRAAADAPSSLPAVR</sequence>
<dbReference type="InterPro" id="IPR036388">
    <property type="entry name" value="WH-like_DNA-bd_sf"/>
</dbReference>
<dbReference type="Gene3D" id="1.10.10.10">
    <property type="entry name" value="Winged helix-like DNA-binding domain superfamily/Winged helix DNA-binding domain"/>
    <property type="match status" value="1"/>
</dbReference>
<keyword evidence="4" id="KW-1185">Reference proteome</keyword>
<dbReference type="OrthoDB" id="3787288at2"/>
<dbReference type="Proteomes" id="UP000199092">
    <property type="component" value="Chromosome I"/>
</dbReference>
<dbReference type="STRING" id="546871.SAMN04488543_1608"/>
<protein>
    <submittedName>
        <fullName evidence="3">ANTAR domain-containing protein</fullName>
    </submittedName>
</protein>
<feature type="region of interest" description="Disordered" evidence="1">
    <location>
        <begin position="1"/>
        <end position="49"/>
    </location>
</feature>
<feature type="compositionally biased region" description="Low complexity" evidence="1">
    <location>
        <begin position="136"/>
        <end position="162"/>
    </location>
</feature>
<organism evidence="3 4">
    <name type="scientific">Friedmanniella luteola</name>
    <dbReference type="NCBI Taxonomy" id="546871"/>
    <lineage>
        <taxon>Bacteria</taxon>
        <taxon>Bacillati</taxon>
        <taxon>Actinomycetota</taxon>
        <taxon>Actinomycetes</taxon>
        <taxon>Propionibacteriales</taxon>
        <taxon>Nocardioidaceae</taxon>
        <taxon>Friedmanniella</taxon>
    </lineage>
</organism>
<dbReference type="GO" id="GO:0003723">
    <property type="term" value="F:RNA binding"/>
    <property type="evidence" value="ECO:0007669"/>
    <property type="project" value="InterPro"/>
</dbReference>